<dbReference type="AlphaFoldDB" id="A0A498Q2L1"/>
<accession>A0A498Q2L1</accession>
<gene>
    <name evidence="2" type="ORF">LAUMK13_02645</name>
</gene>
<name>A0A498Q2L1_9MYCO</name>
<evidence type="ECO:0000256" key="1">
    <source>
        <dbReference type="SAM" id="MobiDB-lite"/>
    </source>
</evidence>
<organism evidence="2 3">
    <name type="scientific">Mycobacterium innocens</name>
    <dbReference type="NCBI Taxonomy" id="2341083"/>
    <lineage>
        <taxon>Bacteria</taxon>
        <taxon>Bacillati</taxon>
        <taxon>Actinomycetota</taxon>
        <taxon>Actinomycetes</taxon>
        <taxon>Mycobacteriales</taxon>
        <taxon>Mycobacteriaceae</taxon>
        <taxon>Mycobacterium</taxon>
    </lineage>
</organism>
<evidence type="ECO:0000313" key="2">
    <source>
        <dbReference type="EMBL" id="VBA39571.1"/>
    </source>
</evidence>
<dbReference type="Proteomes" id="UP000267289">
    <property type="component" value="Unassembled WGS sequence"/>
</dbReference>
<proteinExistence type="predicted"/>
<sequence>MNSELVDPQLTRGDASVSTPTVPRARLKSWATTFATAGGTGR</sequence>
<reference evidence="2 3" key="1">
    <citation type="submission" date="2018-09" db="EMBL/GenBank/DDBJ databases">
        <authorList>
            <person name="Tagini F."/>
        </authorList>
    </citation>
    <scope>NUCLEOTIDE SEQUENCE [LARGE SCALE GENOMIC DNA]</scope>
    <source>
        <strain evidence="2 3">MK13</strain>
    </source>
</reference>
<evidence type="ECO:0000313" key="3">
    <source>
        <dbReference type="Proteomes" id="UP000267289"/>
    </source>
</evidence>
<protein>
    <submittedName>
        <fullName evidence="2">Uncharacterized protein</fullName>
    </submittedName>
</protein>
<feature type="region of interest" description="Disordered" evidence="1">
    <location>
        <begin position="1"/>
        <end position="22"/>
    </location>
</feature>
<dbReference type="EMBL" id="UPHQ01000121">
    <property type="protein sequence ID" value="VBA39571.1"/>
    <property type="molecule type" value="Genomic_DNA"/>
</dbReference>
<keyword evidence="3" id="KW-1185">Reference proteome</keyword>